<sequence length="248" mass="26352">MHSFFAKPPSRPAFTEERERCRRLVRRRLRRVVQGEATSSASAVRTAAARRRRRGSGAHGGNRLAGTAEKAAAVAARGAPRGACGRHGCGPSSGGRRARPHPCISAPSRSLWGSGSLPTAAQAHARSRRGRRDLPTAAEASTALLAHDASPPCSRTGAGAEISPPPPRPPQRCSPTTPPLLALARAPCLYGASGTSNFSFRQRLGLIEIASLTHRHQLSKGAKGGSRDEKLDHADTMKYLKQKLFAKN</sequence>
<accession>A0A8T0Q6H0</accession>
<feature type="compositionally biased region" description="Polar residues" evidence="1">
    <location>
        <begin position="107"/>
        <end position="119"/>
    </location>
</feature>
<proteinExistence type="predicted"/>
<feature type="compositionally biased region" description="Pro residues" evidence="1">
    <location>
        <begin position="163"/>
        <end position="178"/>
    </location>
</feature>
<gene>
    <name evidence="2" type="ORF">PVAP13_7NG298124</name>
</gene>
<organism evidence="2 3">
    <name type="scientific">Panicum virgatum</name>
    <name type="common">Blackwell switchgrass</name>
    <dbReference type="NCBI Taxonomy" id="38727"/>
    <lineage>
        <taxon>Eukaryota</taxon>
        <taxon>Viridiplantae</taxon>
        <taxon>Streptophyta</taxon>
        <taxon>Embryophyta</taxon>
        <taxon>Tracheophyta</taxon>
        <taxon>Spermatophyta</taxon>
        <taxon>Magnoliopsida</taxon>
        <taxon>Liliopsida</taxon>
        <taxon>Poales</taxon>
        <taxon>Poaceae</taxon>
        <taxon>PACMAD clade</taxon>
        <taxon>Panicoideae</taxon>
        <taxon>Panicodae</taxon>
        <taxon>Paniceae</taxon>
        <taxon>Panicinae</taxon>
        <taxon>Panicum</taxon>
        <taxon>Panicum sect. Hiantes</taxon>
    </lineage>
</organism>
<evidence type="ECO:0000313" key="2">
    <source>
        <dbReference type="EMBL" id="KAG2568182.1"/>
    </source>
</evidence>
<dbReference type="Proteomes" id="UP000823388">
    <property type="component" value="Chromosome 7N"/>
</dbReference>
<dbReference type="AlphaFoldDB" id="A0A8T0Q6H0"/>
<evidence type="ECO:0000256" key="1">
    <source>
        <dbReference type="SAM" id="MobiDB-lite"/>
    </source>
</evidence>
<feature type="region of interest" description="Disordered" evidence="1">
    <location>
        <begin position="33"/>
        <end position="178"/>
    </location>
</feature>
<comment type="caution">
    <text evidence="2">The sequence shown here is derived from an EMBL/GenBank/DDBJ whole genome shotgun (WGS) entry which is preliminary data.</text>
</comment>
<keyword evidence="3" id="KW-1185">Reference proteome</keyword>
<dbReference type="EMBL" id="CM029050">
    <property type="protein sequence ID" value="KAG2568182.1"/>
    <property type="molecule type" value="Genomic_DNA"/>
</dbReference>
<protein>
    <submittedName>
        <fullName evidence="2">Uncharacterized protein</fullName>
    </submittedName>
</protein>
<name>A0A8T0Q6H0_PANVG</name>
<reference evidence="2" key="1">
    <citation type="submission" date="2020-05" db="EMBL/GenBank/DDBJ databases">
        <title>WGS assembly of Panicum virgatum.</title>
        <authorList>
            <person name="Lovell J.T."/>
            <person name="Jenkins J."/>
            <person name="Shu S."/>
            <person name="Juenger T.E."/>
            <person name="Schmutz J."/>
        </authorList>
    </citation>
    <scope>NUCLEOTIDE SEQUENCE</scope>
    <source>
        <strain evidence="2">AP13</strain>
    </source>
</reference>
<feature type="compositionally biased region" description="Low complexity" evidence="1">
    <location>
        <begin position="37"/>
        <end position="47"/>
    </location>
</feature>
<evidence type="ECO:0000313" key="3">
    <source>
        <dbReference type="Proteomes" id="UP000823388"/>
    </source>
</evidence>
<feature type="compositionally biased region" description="Low complexity" evidence="1">
    <location>
        <begin position="61"/>
        <end position="83"/>
    </location>
</feature>